<accession>A0ABD4RHV3</accession>
<feature type="transmembrane region" description="Helical" evidence="1">
    <location>
        <begin position="130"/>
        <end position="150"/>
    </location>
</feature>
<protein>
    <recommendedName>
        <fullName evidence="4">DUF3169 family protein</fullName>
    </recommendedName>
</protein>
<feature type="transmembrane region" description="Helical" evidence="1">
    <location>
        <begin position="37"/>
        <end position="62"/>
    </location>
</feature>
<feature type="transmembrane region" description="Helical" evidence="1">
    <location>
        <begin position="156"/>
        <end position="177"/>
    </location>
</feature>
<dbReference type="EMBL" id="JAIFTX010000015">
    <property type="protein sequence ID" value="MBX7290982.1"/>
    <property type="molecule type" value="Genomic_DNA"/>
</dbReference>
<dbReference type="KEGG" id="cchv:BTM20_12655"/>
<feature type="transmembrane region" description="Helical" evidence="1">
    <location>
        <begin position="74"/>
        <end position="94"/>
    </location>
</feature>
<evidence type="ECO:0008006" key="4">
    <source>
        <dbReference type="Google" id="ProtNLM"/>
    </source>
</evidence>
<dbReference type="RefSeq" id="WP_021874517.1">
    <property type="nucleotide sequence ID" value="NZ_CP018624.1"/>
</dbReference>
<name>A0ABD4RHV3_9CLOT</name>
<proteinExistence type="predicted"/>
<reference evidence="2 3" key="1">
    <citation type="submission" date="2021-08" db="EMBL/GenBank/DDBJ databases">
        <title>Genome sequence analysis of Clostridium chauvoei strains of European origin and evaluation of typing options for outbreak investigations.</title>
        <authorList>
            <person name="Abdel-Glil M."/>
            <person name="Thomas P."/>
            <person name="Seyboldt C."/>
        </authorList>
    </citation>
    <scope>NUCLEOTIDE SEQUENCE [LARGE SCALE GENOMIC DNA]</scope>
    <source>
        <strain evidence="2 3">S0260-09</strain>
    </source>
</reference>
<comment type="caution">
    <text evidence="2">The sequence shown here is derived from an EMBL/GenBank/DDBJ whole genome shotgun (WGS) entry which is preliminary data.</text>
</comment>
<feature type="transmembrane region" description="Helical" evidence="1">
    <location>
        <begin position="6"/>
        <end position="25"/>
    </location>
</feature>
<dbReference type="AlphaFoldDB" id="A0ABD4RHV3"/>
<keyword evidence="1" id="KW-0472">Membrane</keyword>
<evidence type="ECO:0000313" key="2">
    <source>
        <dbReference type="EMBL" id="MBX7290982.1"/>
    </source>
</evidence>
<evidence type="ECO:0000256" key="1">
    <source>
        <dbReference type="SAM" id="Phobius"/>
    </source>
</evidence>
<keyword evidence="1" id="KW-0812">Transmembrane</keyword>
<evidence type="ECO:0000313" key="3">
    <source>
        <dbReference type="Proteomes" id="UP000775179"/>
    </source>
</evidence>
<sequence length="186" mass="20901">MNYLILSVLLLLLVFIATLSFTMVANKNNSFKENIRFSGMMLAVSLPIISLVGGTLFLIFKLVSMVVPMQIDTIQVFLIALIGVFIIFACDLVSKQILAGISSRIFATKYKNQDLTEKEMLDIINKSQGIFNIFELVIMFFTSAILYLGVMKLISIDINLIFLSIISLMNVISYRVFFRSKISTGN</sequence>
<keyword evidence="1" id="KW-1133">Transmembrane helix</keyword>
<organism evidence="2 3">
    <name type="scientific">Clostridium chauvoei</name>
    <dbReference type="NCBI Taxonomy" id="46867"/>
    <lineage>
        <taxon>Bacteria</taxon>
        <taxon>Bacillati</taxon>
        <taxon>Bacillota</taxon>
        <taxon>Clostridia</taxon>
        <taxon>Eubacteriales</taxon>
        <taxon>Clostridiaceae</taxon>
        <taxon>Clostridium</taxon>
    </lineage>
</organism>
<gene>
    <name evidence="2" type="ORF">K4H94_07985</name>
</gene>
<dbReference type="Proteomes" id="UP000775179">
    <property type="component" value="Unassembled WGS sequence"/>
</dbReference>
<dbReference type="GeneID" id="66302729"/>